<sequence>MVGARAMIGLPLAGAGFAVLCASFIAIDPFPATQPSRGDRQHPVAALAWSESNCESHLAIRHGTPRLQMEDLLELSADFDEMARTQGHDIACAKAVTLAASVAVPATMTMNDQVALARSSQSP</sequence>
<evidence type="ECO:0000313" key="1">
    <source>
        <dbReference type="EMBL" id="ADJ22641.1"/>
    </source>
</evidence>
<evidence type="ECO:0000313" key="2">
    <source>
        <dbReference type="Proteomes" id="UP000002033"/>
    </source>
</evidence>
<reference evidence="2" key="1">
    <citation type="journal article" date="2011" name="J. Bacteriol.">
        <title>Genome sequences of eight morphologically diverse alphaproteobacteria.</title>
        <authorList>
            <consortium name="US DOE Joint Genome Institute"/>
            <person name="Brown P.J."/>
            <person name="Kysela D.T."/>
            <person name="Buechlein A."/>
            <person name="Hemmerich C."/>
            <person name="Brun Y.V."/>
        </authorList>
    </citation>
    <scope>NUCLEOTIDE SEQUENCE [LARGE SCALE GENOMIC DNA]</scope>
    <source>
        <strain evidence="2">ATCC 51888 / DSM 1869 / NCIB 11706 / TK 0415</strain>
    </source>
</reference>
<dbReference type="HOGENOM" id="CLU_2012132_0_0_5"/>
<dbReference type="Proteomes" id="UP000002033">
    <property type="component" value="Chromosome"/>
</dbReference>
<keyword evidence="2" id="KW-1185">Reference proteome</keyword>
<dbReference type="STRING" id="582899.Hden_0824"/>
<dbReference type="KEGG" id="hdn:Hden_0824"/>
<dbReference type="AlphaFoldDB" id="D8JTS9"/>
<accession>D8JTS9</accession>
<name>D8JTS9_HYPDA</name>
<gene>
    <name evidence="1" type="ordered locus">Hden_0824</name>
</gene>
<dbReference type="EMBL" id="CP002083">
    <property type="protein sequence ID" value="ADJ22641.1"/>
    <property type="molecule type" value="Genomic_DNA"/>
</dbReference>
<proteinExistence type="predicted"/>
<dbReference type="OrthoDB" id="9841020at2"/>
<organism evidence="1 2">
    <name type="scientific">Hyphomicrobium denitrificans (strain ATCC 51888 / DSM 1869 / NCIMB 11706 / TK 0415)</name>
    <dbReference type="NCBI Taxonomy" id="582899"/>
    <lineage>
        <taxon>Bacteria</taxon>
        <taxon>Pseudomonadati</taxon>
        <taxon>Pseudomonadota</taxon>
        <taxon>Alphaproteobacteria</taxon>
        <taxon>Hyphomicrobiales</taxon>
        <taxon>Hyphomicrobiaceae</taxon>
        <taxon>Hyphomicrobium</taxon>
    </lineage>
</organism>
<protein>
    <submittedName>
        <fullName evidence="1">Uncharacterized protein</fullName>
    </submittedName>
</protein>